<gene>
    <name evidence="1" type="ORF">SAMN05446927_4565</name>
</gene>
<proteinExistence type="predicted"/>
<evidence type="ECO:0000313" key="2">
    <source>
        <dbReference type="Proteomes" id="UP000219522"/>
    </source>
</evidence>
<protein>
    <submittedName>
        <fullName evidence="1">Uncharacterized protein</fullName>
    </submittedName>
</protein>
<name>A0A7Z7I9L5_9BURK</name>
<dbReference type="Proteomes" id="UP000219522">
    <property type="component" value="Unassembled WGS sequence"/>
</dbReference>
<dbReference type="RefSeq" id="WP_097190283.1">
    <property type="nucleotide sequence ID" value="NZ_OCSU01000002.1"/>
</dbReference>
<reference evidence="1 2" key="1">
    <citation type="submission" date="2017-09" db="EMBL/GenBank/DDBJ databases">
        <authorList>
            <person name="Varghese N."/>
            <person name="Submissions S."/>
        </authorList>
    </citation>
    <scope>NUCLEOTIDE SEQUENCE [LARGE SCALE GENOMIC DNA]</scope>
    <source>
        <strain evidence="1 2">OK806</strain>
    </source>
</reference>
<keyword evidence="2" id="KW-1185">Reference proteome</keyword>
<accession>A0A7Z7I9L5</accession>
<sequence length="366" mass="40613">MHLWSLPGPAHYLEQAMAALRDGCNVLMPVPSHGMSGLWRALEQKCHADGWDCQSIPDTGDAPVDQIFFALGLEDAGSIRRTVSSLMQRMQPGQVVLIHGVGQSSWRVWKAFMSEYESASRNVGTVERPLVILMTDGIALKEMPERGAALRVLECDNVIGEIDTLLYATTLLRAERKADYKLKLVARIICRLALWDLNLARFLTEQRPETLLDPAKVLNNALHTFGMPAGLTRTWESGGVQRFDDEACVHPFIVVNEGDPNRELAMRLWAAQAAEILPVLELQRRQIVRRMRGLVSMPIQVDGQTYDDLDDLEIGPLSHVAHVHSLGSIGVKATKLKRLRNSLAHLEALGATDVFDADLFAVSQTV</sequence>
<dbReference type="EMBL" id="OCSU01000002">
    <property type="protein sequence ID" value="SOE81291.1"/>
    <property type="molecule type" value="Genomic_DNA"/>
</dbReference>
<organism evidence="1 2">
    <name type="scientific">Caballeronia arationis</name>
    <dbReference type="NCBI Taxonomy" id="1777142"/>
    <lineage>
        <taxon>Bacteria</taxon>
        <taxon>Pseudomonadati</taxon>
        <taxon>Pseudomonadota</taxon>
        <taxon>Betaproteobacteria</taxon>
        <taxon>Burkholderiales</taxon>
        <taxon>Burkholderiaceae</taxon>
        <taxon>Caballeronia</taxon>
    </lineage>
</organism>
<evidence type="ECO:0000313" key="1">
    <source>
        <dbReference type="EMBL" id="SOE81291.1"/>
    </source>
</evidence>
<comment type="caution">
    <text evidence="1">The sequence shown here is derived from an EMBL/GenBank/DDBJ whole genome shotgun (WGS) entry which is preliminary data.</text>
</comment>
<dbReference type="AlphaFoldDB" id="A0A7Z7I9L5"/>